<evidence type="ECO:0000259" key="4">
    <source>
        <dbReference type="PROSITE" id="PS50994"/>
    </source>
</evidence>
<evidence type="ECO:0000313" key="5">
    <source>
        <dbReference type="Proteomes" id="UP000694864"/>
    </source>
</evidence>
<dbReference type="InterPro" id="IPR001584">
    <property type="entry name" value="Integrase_cat-core"/>
</dbReference>
<dbReference type="InterPro" id="IPR001878">
    <property type="entry name" value="Znf_CCHC"/>
</dbReference>
<feature type="region of interest" description="Disordered" evidence="2">
    <location>
        <begin position="286"/>
        <end position="330"/>
    </location>
</feature>
<dbReference type="InterPro" id="IPR013103">
    <property type="entry name" value="RVT_2"/>
</dbReference>
<evidence type="ECO:0000313" key="6">
    <source>
        <dbReference type="RefSeq" id="XP_010484995.1"/>
    </source>
</evidence>
<dbReference type="PROSITE" id="PS50994">
    <property type="entry name" value="INTEGRASE"/>
    <property type="match status" value="1"/>
</dbReference>
<feature type="compositionally biased region" description="Polar residues" evidence="2">
    <location>
        <begin position="316"/>
        <end position="330"/>
    </location>
</feature>
<accession>A0ABM0XF23</accession>
<dbReference type="RefSeq" id="XP_010484995.1">
    <property type="nucleotide sequence ID" value="XM_010486693.1"/>
</dbReference>
<dbReference type="Gene3D" id="3.30.420.10">
    <property type="entry name" value="Ribonuclease H-like superfamily/Ribonuclease H"/>
    <property type="match status" value="1"/>
</dbReference>
<dbReference type="Pfam" id="PF14244">
    <property type="entry name" value="Retrotran_gag_3"/>
    <property type="match status" value="1"/>
</dbReference>
<sequence>MSASDDNKQVAVATKPIKEVAVRVQLNGENYSEWATELEKALRAKHKTCFIDRSLPTPSTTSADYDQWKTVNSMIVGWIRSSISPKICSTVTFTPEAHKLWVDLKKKFAVGNSVCVYQLKAELAACRQEGLLVLDYYGKLSSKWEEINNYKPIHHCSCGGTAPYVKEKEEEQVYQFLMGLDESRFGNICTTIIGTDPLPDVNEVYQKIVREERRLNSLRNEHKSDDVGFATRSETHSESTSLFVPLAATTGARERVRTCSHCGRRGHEKRTCWQIFGFPKWWSERYQGTPQRGRGRGSRRGSLSDRGRGTPHFRSNAAQVNVTTTSPLPSFTPDQMESLQHMLEQQKSSPIPERLQGKNKTGDVILDTEASHHMTGDASWLLSLTDMVSCPINFADGSQVLARQYGVLPLSKKISLENDRFKRTLIGAAWKTSEDNGTEFMCLTKFFAEQGIVHQTSCVGTPQQNGRVERNHRRVLNVACSFLFQAHLTIKYWGECVLAGTHVINRTPTTILHGIRISLELEAESVYFSDIHFWEKGWMVYDLETNEYFVSKDVVFYEDNFTLEKIHSPSSQFMADLVPLPNEDVFRDDDVQQQCEEDENPVFDVEPLILSSPTNVETKEVEAGSVKTEETAETVKTEAVAAVEQLGKGCKNKIPSVKLHGYETYNARVLPDKHPFHVPQPDQPASSSVQDAKWREAMAKEIKALEDNDTWSLEMLSAGKKALGSKWIYKLKFNVDGSLERYKASLVVLGNHQVEGEDFKDTFAPVVKMTTVRALFEVTANRAPQMDVHNAFLHGDLDKDVYVKLPPGFLTSHPTKVCKLKKSLYGLKQAPVVVVCGSDPALLERFKDYLSKCFSMKNLGPLKYFLGIEVARGLDGFFLSQRKYALDIIAEAGLLGDHPLSLPMEQNHILLGDNIPKFADPAMYR</sequence>
<evidence type="ECO:0000256" key="1">
    <source>
        <dbReference type="PROSITE-ProRule" id="PRU00047"/>
    </source>
</evidence>
<keyword evidence="1" id="KW-0479">Metal-binding</keyword>
<gene>
    <name evidence="6" type="primary">LOC104763305</name>
</gene>
<dbReference type="PANTHER" id="PTHR37610">
    <property type="entry name" value="CCHC-TYPE DOMAIN-CONTAINING PROTEIN"/>
    <property type="match status" value="1"/>
</dbReference>
<dbReference type="InterPro" id="IPR012337">
    <property type="entry name" value="RNaseH-like_sf"/>
</dbReference>
<dbReference type="SUPFAM" id="SSF53098">
    <property type="entry name" value="Ribonuclease H-like"/>
    <property type="match status" value="1"/>
</dbReference>
<reference evidence="6" key="2">
    <citation type="submission" date="2025-08" db="UniProtKB">
        <authorList>
            <consortium name="RefSeq"/>
        </authorList>
    </citation>
    <scope>IDENTIFICATION</scope>
    <source>
        <tissue evidence="6">Leaf</tissue>
    </source>
</reference>
<dbReference type="Proteomes" id="UP000694864">
    <property type="component" value="Chromosome 18"/>
</dbReference>
<protein>
    <submittedName>
        <fullName evidence="6">Uncharacterized protein LOC104763305</fullName>
    </submittedName>
</protein>
<organism evidence="5 6">
    <name type="scientific">Camelina sativa</name>
    <name type="common">False flax</name>
    <name type="synonym">Myagrum sativum</name>
    <dbReference type="NCBI Taxonomy" id="90675"/>
    <lineage>
        <taxon>Eukaryota</taxon>
        <taxon>Viridiplantae</taxon>
        <taxon>Streptophyta</taxon>
        <taxon>Embryophyta</taxon>
        <taxon>Tracheophyta</taxon>
        <taxon>Spermatophyta</taxon>
        <taxon>Magnoliopsida</taxon>
        <taxon>eudicotyledons</taxon>
        <taxon>Gunneridae</taxon>
        <taxon>Pentapetalae</taxon>
        <taxon>rosids</taxon>
        <taxon>malvids</taxon>
        <taxon>Brassicales</taxon>
        <taxon>Brassicaceae</taxon>
        <taxon>Camelineae</taxon>
        <taxon>Camelina</taxon>
    </lineage>
</organism>
<dbReference type="GeneID" id="104763305"/>
<dbReference type="Pfam" id="PF07727">
    <property type="entry name" value="RVT_2"/>
    <property type="match status" value="2"/>
</dbReference>
<reference evidence="5" key="1">
    <citation type="journal article" date="2014" name="Nat. Commun.">
        <title>The emerging biofuel crop Camelina sativa retains a highly undifferentiated hexaploid genome structure.</title>
        <authorList>
            <person name="Kagale S."/>
            <person name="Koh C."/>
            <person name="Nixon J."/>
            <person name="Bollina V."/>
            <person name="Clarke W.E."/>
            <person name="Tuteja R."/>
            <person name="Spillane C."/>
            <person name="Robinson S.J."/>
            <person name="Links M.G."/>
            <person name="Clarke C."/>
            <person name="Higgins E.E."/>
            <person name="Huebert T."/>
            <person name="Sharpe A.G."/>
            <person name="Parkin I.A."/>
        </authorList>
    </citation>
    <scope>NUCLEOTIDE SEQUENCE [LARGE SCALE GENOMIC DNA]</scope>
    <source>
        <strain evidence="5">cv. DH55</strain>
    </source>
</reference>
<dbReference type="PROSITE" id="PS50158">
    <property type="entry name" value="ZF_CCHC"/>
    <property type="match status" value="1"/>
</dbReference>
<proteinExistence type="predicted"/>
<feature type="domain" description="CCHC-type" evidence="3">
    <location>
        <begin position="259"/>
        <end position="272"/>
    </location>
</feature>
<feature type="domain" description="Integrase catalytic" evidence="4">
    <location>
        <begin position="346"/>
        <end position="528"/>
    </location>
</feature>
<dbReference type="InterPro" id="IPR043502">
    <property type="entry name" value="DNA/RNA_pol_sf"/>
</dbReference>
<dbReference type="InterPro" id="IPR036397">
    <property type="entry name" value="RNaseH_sf"/>
</dbReference>
<evidence type="ECO:0000256" key="2">
    <source>
        <dbReference type="SAM" id="MobiDB-lite"/>
    </source>
</evidence>
<dbReference type="SUPFAM" id="SSF56672">
    <property type="entry name" value="DNA/RNA polymerases"/>
    <property type="match status" value="1"/>
</dbReference>
<evidence type="ECO:0000259" key="3">
    <source>
        <dbReference type="PROSITE" id="PS50158"/>
    </source>
</evidence>
<dbReference type="PANTHER" id="PTHR37610:SF97">
    <property type="entry name" value="RETROTRANSPOSON GAG DOMAIN-CONTAINING PROTEIN"/>
    <property type="match status" value="1"/>
</dbReference>
<keyword evidence="5" id="KW-1185">Reference proteome</keyword>
<name>A0ABM0XF23_CAMSA</name>
<dbReference type="InterPro" id="IPR029472">
    <property type="entry name" value="Copia-like_N"/>
</dbReference>
<keyword evidence="1" id="KW-0863">Zinc-finger</keyword>
<keyword evidence="1" id="KW-0862">Zinc</keyword>